<accession>A0AAD1NVE9</accession>
<organism evidence="1 2">
    <name type="scientific">Cutibacterium modestum</name>
    <dbReference type="NCBI Taxonomy" id="2559073"/>
    <lineage>
        <taxon>Bacteria</taxon>
        <taxon>Bacillati</taxon>
        <taxon>Actinomycetota</taxon>
        <taxon>Actinomycetes</taxon>
        <taxon>Propionibacteriales</taxon>
        <taxon>Propionibacteriaceae</taxon>
        <taxon>Cutibacterium</taxon>
    </lineage>
</organism>
<evidence type="ECO:0000313" key="2">
    <source>
        <dbReference type="Proteomes" id="UP000825072"/>
    </source>
</evidence>
<proteinExistence type="predicted"/>
<dbReference type="AlphaFoldDB" id="A0AAD1NVE9"/>
<dbReference type="Proteomes" id="UP000825072">
    <property type="component" value="Chromosome 1"/>
</dbReference>
<gene>
    <name evidence="1" type="ORF">KB1_17520</name>
</gene>
<evidence type="ECO:0008006" key="3">
    <source>
        <dbReference type="Google" id="ProtNLM"/>
    </source>
</evidence>
<reference evidence="1" key="1">
    <citation type="submission" date="2021-06" db="EMBL/GenBank/DDBJ databases">
        <title>Genome sequence of Cutibacterium modestum strain KB17-24694.</title>
        <authorList>
            <person name="Dekio I."/>
            <person name="Asahina A."/>
            <person name="Nishida M."/>
        </authorList>
    </citation>
    <scope>NUCLEOTIDE SEQUENCE</scope>
    <source>
        <strain evidence="1">KB17-24694</strain>
    </source>
</reference>
<protein>
    <recommendedName>
        <fullName evidence="3">DUF2283 domain-containing protein</fullName>
    </recommendedName>
</protein>
<name>A0AAD1NVE9_9ACTN</name>
<evidence type="ECO:0000313" key="1">
    <source>
        <dbReference type="EMBL" id="BCY25762.1"/>
    </source>
</evidence>
<dbReference type="EMBL" id="AP024747">
    <property type="protein sequence ID" value="BCY25762.1"/>
    <property type="molecule type" value="Genomic_DNA"/>
</dbReference>
<sequence>MTRYQLAAQIDDDCSCNAAMVTFEDSVVAGPTTDCPIYGTTGEVEAVVTFDAAGMLLGIELLNASVQLPVQRTTTDQPTLPMSS</sequence>